<dbReference type="Gene3D" id="3.40.50.2000">
    <property type="entry name" value="Glycogen Phosphorylase B"/>
    <property type="match status" value="2"/>
</dbReference>
<feature type="domain" description="Glycosyltransferase subfamily 4-like N-terminal" evidence="2">
    <location>
        <begin position="22"/>
        <end position="168"/>
    </location>
</feature>
<evidence type="ECO:0000259" key="1">
    <source>
        <dbReference type="Pfam" id="PF00534"/>
    </source>
</evidence>
<dbReference type="CDD" id="cd03801">
    <property type="entry name" value="GT4_PimA-like"/>
    <property type="match status" value="1"/>
</dbReference>
<gene>
    <name evidence="3" type="ORF">NWP23_14360</name>
</gene>
<feature type="domain" description="Glycosyl transferase family 1" evidence="1">
    <location>
        <begin position="189"/>
        <end position="355"/>
    </location>
</feature>
<dbReference type="InterPro" id="IPR028098">
    <property type="entry name" value="Glyco_trans_4-like_N"/>
</dbReference>
<dbReference type="RefSeq" id="WP_280657632.1">
    <property type="nucleotide sequence ID" value="NZ_JANQDL010000097.1"/>
</dbReference>
<proteinExistence type="predicted"/>
<sequence length="413" mass="46401">MKVLLVCTEKLPVPFIRGGAIQTYINEILPYLSREHKITVFSVTDPDLPDEEVRDGIRYERAGGDIQEYYQAVANFVAREIFDWIIIYNRPKYLPLVAAAAPNSRFLLSMHNEMFGHEKISPEVARHCLQLVEKVITVSEFIACGIADLFPEYRHKLQPVYAGVNLERFQSRWGTDAAQRRADLLDAHGLKDRKVVLSVGRLSKKKGPHILLSAFPEVIKEHPSAVILLVGSKWYGKDEEDTYVVHLKEQAKSLGDSVRLSGFISPVKIPDYFLLGDIFVCASQWQEPLARVHYEAMATGLSIITTARGGNSEVIVPGGNGILIEDYQNPHAFATNINYLLSKPDCSEEMGRKGRYLSETYYSWSRVASDILKILTNECKSNKVLSVDSPRPQESGILHSSSKLAQPGFHQVE</sequence>
<dbReference type="Pfam" id="PF00534">
    <property type="entry name" value="Glycos_transf_1"/>
    <property type="match status" value="1"/>
</dbReference>
<evidence type="ECO:0000313" key="3">
    <source>
        <dbReference type="EMBL" id="MDH6064912.1"/>
    </source>
</evidence>
<dbReference type="GO" id="GO:0016757">
    <property type="term" value="F:glycosyltransferase activity"/>
    <property type="evidence" value="ECO:0007669"/>
    <property type="project" value="InterPro"/>
</dbReference>
<comment type="caution">
    <text evidence="3">The sequence shown here is derived from an EMBL/GenBank/DDBJ whole genome shotgun (WGS) entry which is preliminary data.</text>
</comment>
<evidence type="ECO:0000313" key="4">
    <source>
        <dbReference type="Proteomes" id="UP001159370"/>
    </source>
</evidence>
<protein>
    <submittedName>
        <fullName evidence="3">Glycosyltransferase family 4 protein</fullName>
    </submittedName>
</protein>
<dbReference type="SUPFAM" id="SSF53756">
    <property type="entry name" value="UDP-Glycosyltransferase/glycogen phosphorylase"/>
    <property type="match status" value="1"/>
</dbReference>
<dbReference type="Pfam" id="PF13439">
    <property type="entry name" value="Glyco_transf_4"/>
    <property type="match status" value="1"/>
</dbReference>
<reference evidence="3 4" key="1">
    <citation type="journal article" date="2023" name="J. Phycol.">
        <title>Chrysosporum ovalisporum is synonymous with the true-branching cyanobacterium Umezakia natans (Nostocales/Aphanizomenonaceae).</title>
        <authorList>
            <person name="McGregor G.B."/>
            <person name="Sendall B.C."/>
            <person name="Niiyama Y."/>
            <person name="Tuji A."/>
            <person name="Willis A."/>
        </authorList>
    </citation>
    <scope>NUCLEOTIDE SEQUENCE [LARGE SCALE GENOMIC DNA]</scope>
    <source>
        <strain evidence="3 4">FSS-62</strain>
    </source>
</reference>
<evidence type="ECO:0000259" key="2">
    <source>
        <dbReference type="Pfam" id="PF13439"/>
    </source>
</evidence>
<dbReference type="PANTHER" id="PTHR12526">
    <property type="entry name" value="GLYCOSYLTRANSFERASE"/>
    <property type="match status" value="1"/>
</dbReference>
<dbReference type="AlphaFoldDB" id="A0AA43H062"/>
<name>A0AA43H062_9CYAN</name>
<dbReference type="EMBL" id="JANQDL010000097">
    <property type="protein sequence ID" value="MDH6064912.1"/>
    <property type="molecule type" value="Genomic_DNA"/>
</dbReference>
<dbReference type="PANTHER" id="PTHR12526:SF638">
    <property type="entry name" value="SPORE COAT PROTEIN SA"/>
    <property type="match status" value="1"/>
</dbReference>
<accession>A0AA43H062</accession>
<organism evidence="3 4">
    <name type="scientific">Umezakia ovalisporum FSS-62</name>
    <dbReference type="NCBI Taxonomy" id="2971776"/>
    <lineage>
        <taxon>Bacteria</taxon>
        <taxon>Bacillati</taxon>
        <taxon>Cyanobacteriota</taxon>
        <taxon>Cyanophyceae</taxon>
        <taxon>Nostocales</taxon>
        <taxon>Nodulariaceae</taxon>
        <taxon>Umezakia</taxon>
    </lineage>
</organism>
<dbReference type="Proteomes" id="UP001159370">
    <property type="component" value="Unassembled WGS sequence"/>
</dbReference>
<dbReference type="InterPro" id="IPR001296">
    <property type="entry name" value="Glyco_trans_1"/>
</dbReference>